<dbReference type="RefSeq" id="WP_188420677.1">
    <property type="nucleotide sequence ID" value="NZ_BMDP01000002.1"/>
</dbReference>
<dbReference type="SUPFAM" id="SSF51735">
    <property type="entry name" value="NAD(P)-binding Rossmann-fold domains"/>
    <property type="match status" value="1"/>
</dbReference>
<accession>A0A8J3B3Z5</accession>
<dbReference type="Pfam" id="PF10728">
    <property type="entry name" value="DUF2520"/>
    <property type="match status" value="1"/>
</dbReference>
<name>A0A8J3B3Z5_9BURK</name>
<dbReference type="InterPro" id="IPR019665">
    <property type="entry name" value="OxRdtase/DH_put_Rossmann_dom"/>
</dbReference>
<dbReference type="PANTHER" id="PTHR40459">
    <property type="entry name" value="CONSERVED HYPOTHETICAL ALANINE AND LEUCINE RICH PROTEIN"/>
    <property type="match status" value="1"/>
</dbReference>
<dbReference type="Gene3D" id="3.40.50.720">
    <property type="entry name" value="NAD(P)-binding Rossmann-like Domain"/>
    <property type="match status" value="1"/>
</dbReference>
<dbReference type="Pfam" id="PF10727">
    <property type="entry name" value="Rossmann-like"/>
    <property type="match status" value="1"/>
</dbReference>
<evidence type="ECO:0000313" key="3">
    <source>
        <dbReference type="EMBL" id="GGI54570.1"/>
    </source>
</evidence>
<evidence type="ECO:0000259" key="2">
    <source>
        <dbReference type="Pfam" id="PF10728"/>
    </source>
</evidence>
<dbReference type="InterPro" id="IPR008927">
    <property type="entry name" value="6-PGluconate_DH-like_C_sf"/>
</dbReference>
<dbReference type="Gene3D" id="1.10.1040.20">
    <property type="entry name" value="ProC-like, C-terminal domain"/>
    <property type="match status" value="1"/>
</dbReference>
<gene>
    <name evidence="3" type="ORF">GCM10011430_17440</name>
</gene>
<dbReference type="SUPFAM" id="SSF48179">
    <property type="entry name" value="6-phosphogluconate dehydrogenase C-terminal domain-like"/>
    <property type="match status" value="1"/>
</dbReference>
<reference evidence="3" key="1">
    <citation type="journal article" date="2014" name="Int. J. Syst. Evol. Microbiol.">
        <title>Complete genome sequence of Corynebacterium casei LMG S-19264T (=DSM 44701T), isolated from a smear-ripened cheese.</title>
        <authorList>
            <consortium name="US DOE Joint Genome Institute (JGI-PGF)"/>
            <person name="Walter F."/>
            <person name="Albersmeier A."/>
            <person name="Kalinowski J."/>
            <person name="Ruckert C."/>
        </authorList>
    </citation>
    <scope>NUCLEOTIDE SEQUENCE</scope>
    <source>
        <strain evidence="3">CCM 7664</strain>
    </source>
</reference>
<proteinExistence type="predicted"/>
<evidence type="ECO:0000313" key="4">
    <source>
        <dbReference type="Proteomes" id="UP000627205"/>
    </source>
</evidence>
<dbReference type="InterPro" id="IPR018931">
    <property type="entry name" value="DUF2520"/>
</dbReference>
<dbReference type="PANTHER" id="PTHR40459:SF1">
    <property type="entry name" value="CONSERVED HYPOTHETICAL ALANINE AND LEUCINE RICH PROTEIN"/>
    <property type="match status" value="1"/>
</dbReference>
<dbReference type="AlphaFoldDB" id="A0A8J3B3Z5"/>
<dbReference type="InterPro" id="IPR036291">
    <property type="entry name" value="NAD(P)-bd_dom_sf"/>
</dbReference>
<dbReference type="InterPro" id="IPR037108">
    <property type="entry name" value="TM1727-like_C_sf"/>
</dbReference>
<feature type="domain" description="DUF2520" evidence="2">
    <location>
        <begin position="141"/>
        <end position="267"/>
    </location>
</feature>
<protein>
    <recommendedName>
        <fullName evidence="5">DUF2520 domain-containing protein</fullName>
    </recommendedName>
</protein>
<comment type="caution">
    <text evidence="3">The sequence shown here is derived from an EMBL/GenBank/DDBJ whole genome shotgun (WGS) entry which is preliminary data.</text>
</comment>
<reference evidence="3" key="2">
    <citation type="submission" date="2020-09" db="EMBL/GenBank/DDBJ databases">
        <authorList>
            <person name="Sun Q."/>
            <person name="Sedlacek I."/>
        </authorList>
    </citation>
    <scope>NUCLEOTIDE SEQUENCE</scope>
    <source>
        <strain evidence="3">CCM 7664</strain>
    </source>
</reference>
<keyword evidence="4" id="KW-1185">Reference proteome</keyword>
<evidence type="ECO:0008006" key="5">
    <source>
        <dbReference type="Google" id="ProtNLM"/>
    </source>
</evidence>
<sequence>MPSAMRPTLNIVGCGKVGRVLARLWHAVGIVQLQDIVNRTPQSTATAIAFIGGGTPATLSTLRRADLTLVGSGDDQIPSLAAALAATAVPFDGTIAFHCSGALPASVLAPLQQRSAAIASVHPVRSFALPEKVVAQFDGTWCGVEGDPSAIAALEPLFAGIGAHFVTIASEHKVLYHAGAVFASNYLVTLLDTAVQVYGKAGIAPDVALQMMSALVRETADNVLQDGAEKALTGPIARSDAGTVIRQYHAIKESDALQGDLYRRLGRLTHRLAKRARGNRR</sequence>
<organism evidence="3 4">
    <name type="scientific">Oxalicibacterium solurbis</name>
    <dbReference type="NCBI Taxonomy" id="69280"/>
    <lineage>
        <taxon>Bacteria</taxon>
        <taxon>Pseudomonadati</taxon>
        <taxon>Pseudomonadota</taxon>
        <taxon>Betaproteobacteria</taxon>
        <taxon>Burkholderiales</taxon>
        <taxon>Oxalobacteraceae</taxon>
        <taxon>Oxalicibacterium</taxon>
    </lineage>
</organism>
<evidence type="ECO:0000259" key="1">
    <source>
        <dbReference type="Pfam" id="PF10727"/>
    </source>
</evidence>
<dbReference type="EMBL" id="BMDP01000002">
    <property type="protein sequence ID" value="GGI54570.1"/>
    <property type="molecule type" value="Genomic_DNA"/>
</dbReference>
<dbReference type="Proteomes" id="UP000627205">
    <property type="component" value="Unassembled WGS sequence"/>
</dbReference>
<feature type="domain" description="Putative oxidoreductase/dehydrogenase Rossmann-like" evidence="1">
    <location>
        <begin position="8"/>
        <end position="123"/>
    </location>
</feature>